<sequence>MPVKRANHGKNRNNRGNVSNVSCIKCGAQVPKDKAVSKSSNNAIIEFAAHADLDAASIYQKTDVPVNFIMDYYCISCAVHTGIVKVRRNEVRCIRRKPKMTREIELH</sequence>
<keyword evidence="3 4" id="KW-0687">Ribonucleoprotein</keyword>
<dbReference type="Proteomes" id="UP000192501">
    <property type="component" value="Unassembled WGS sequence"/>
</dbReference>
<dbReference type="InterPro" id="IPR000892">
    <property type="entry name" value="Ribosomal_eS26"/>
</dbReference>
<proteinExistence type="inferred from homology"/>
<organism evidence="6 8">
    <name type="scientific">Hepatospora eriocheir</name>
    <dbReference type="NCBI Taxonomy" id="1081669"/>
    <lineage>
        <taxon>Eukaryota</taxon>
        <taxon>Fungi</taxon>
        <taxon>Fungi incertae sedis</taxon>
        <taxon>Microsporidia</taxon>
        <taxon>Hepatosporidae</taxon>
        <taxon>Hepatospora</taxon>
    </lineage>
</organism>
<evidence type="ECO:0000256" key="1">
    <source>
        <dbReference type="ARBA" id="ARBA00008596"/>
    </source>
</evidence>
<comment type="similarity">
    <text evidence="1 4">Belongs to the eukaryotic ribosomal protein eS26 family.</text>
</comment>
<dbReference type="PANTHER" id="PTHR12538:SF0">
    <property type="entry name" value="40S RIBOSOMAL PROTEIN S26"/>
    <property type="match status" value="1"/>
</dbReference>
<gene>
    <name evidence="6" type="primary">RS26B</name>
    <name evidence="6" type="ORF">A0H76_179</name>
    <name evidence="5" type="ORF">HERIO_1919</name>
</gene>
<dbReference type="InterPro" id="IPR038551">
    <property type="entry name" value="Ribosomal_eS26_sf"/>
</dbReference>
<evidence type="ECO:0000256" key="2">
    <source>
        <dbReference type="ARBA" id="ARBA00022980"/>
    </source>
</evidence>
<evidence type="ECO:0000313" key="8">
    <source>
        <dbReference type="Proteomes" id="UP000192501"/>
    </source>
</evidence>
<dbReference type="Proteomes" id="UP000192356">
    <property type="component" value="Unassembled WGS sequence"/>
</dbReference>
<reference evidence="7 8" key="1">
    <citation type="journal article" date="2017" name="Environ. Microbiol.">
        <title>Decay of the glycolytic pathway and adaptation to intranuclear parasitism within Enterocytozoonidae microsporidia.</title>
        <authorList>
            <person name="Wiredu Boakye D."/>
            <person name="Jaroenlak P."/>
            <person name="Prachumwat A."/>
            <person name="Williams T.A."/>
            <person name="Bateman K.S."/>
            <person name="Itsathitphaisarn O."/>
            <person name="Sritunyalucksana K."/>
            <person name="Paszkiewicz K.H."/>
            <person name="Moore K.A."/>
            <person name="Stentiford G.D."/>
            <person name="Williams B.A."/>
        </authorList>
    </citation>
    <scope>NUCLEOTIDE SEQUENCE [LARGE SCALE GENOMIC DNA]</scope>
    <source>
        <strain evidence="6">Canceri</strain>
        <strain evidence="8">canceri</strain>
        <strain evidence="5 7">GB1</strain>
    </source>
</reference>
<dbReference type="GO" id="GO:0003735">
    <property type="term" value="F:structural constituent of ribosome"/>
    <property type="evidence" value="ECO:0007669"/>
    <property type="project" value="InterPro"/>
</dbReference>
<evidence type="ECO:0000313" key="5">
    <source>
        <dbReference type="EMBL" id="ORD96125.1"/>
    </source>
</evidence>
<keyword evidence="7" id="KW-1185">Reference proteome</keyword>
<dbReference type="EMBL" id="LTAI01000112">
    <property type="protein sequence ID" value="ORD99782.1"/>
    <property type="molecule type" value="Genomic_DNA"/>
</dbReference>
<dbReference type="VEuPathDB" id="MicrosporidiaDB:A0H76_179"/>
<evidence type="ECO:0000256" key="4">
    <source>
        <dbReference type="RuleBase" id="RU363128"/>
    </source>
</evidence>
<dbReference type="GO" id="GO:0006412">
    <property type="term" value="P:translation"/>
    <property type="evidence" value="ECO:0007669"/>
    <property type="project" value="InterPro"/>
</dbReference>
<dbReference type="Pfam" id="PF01283">
    <property type="entry name" value="Ribosomal_S26e"/>
    <property type="match status" value="1"/>
</dbReference>
<evidence type="ECO:0000256" key="3">
    <source>
        <dbReference type="ARBA" id="ARBA00023274"/>
    </source>
</evidence>
<dbReference type="GO" id="GO:0003729">
    <property type="term" value="F:mRNA binding"/>
    <property type="evidence" value="ECO:0007669"/>
    <property type="project" value="TreeGrafter"/>
</dbReference>
<evidence type="ECO:0000313" key="6">
    <source>
        <dbReference type="EMBL" id="ORD99782.1"/>
    </source>
</evidence>
<protein>
    <recommendedName>
        <fullName evidence="4">40S ribosomal protein S26</fullName>
    </recommendedName>
</protein>
<dbReference type="AlphaFoldDB" id="A0A1X0QJ42"/>
<dbReference type="OrthoDB" id="10262653at2759"/>
<comment type="caution">
    <text evidence="6">The sequence shown here is derived from an EMBL/GenBank/DDBJ whole genome shotgun (WGS) entry which is preliminary data.</text>
</comment>
<evidence type="ECO:0000313" key="7">
    <source>
        <dbReference type="Proteomes" id="UP000192356"/>
    </source>
</evidence>
<dbReference type="PANTHER" id="PTHR12538">
    <property type="entry name" value="40S RIBOSOMAL PROTEIN S26"/>
    <property type="match status" value="1"/>
</dbReference>
<accession>A0A1X0QJ42</accession>
<name>A0A1X0QJ42_9MICR</name>
<dbReference type="Gene3D" id="3.30.1740.20">
    <property type="entry name" value="Ribosomal protein S26e"/>
    <property type="match status" value="1"/>
</dbReference>
<dbReference type="VEuPathDB" id="MicrosporidiaDB:HERIO_1919"/>
<keyword evidence="2 4" id="KW-0689">Ribosomal protein</keyword>
<dbReference type="EMBL" id="LVKB01000125">
    <property type="protein sequence ID" value="ORD96125.1"/>
    <property type="molecule type" value="Genomic_DNA"/>
</dbReference>
<dbReference type="GO" id="GO:0022627">
    <property type="term" value="C:cytosolic small ribosomal subunit"/>
    <property type="evidence" value="ECO:0007669"/>
    <property type="project" value="TreeGrafter"/>
</dbReference>